<evidence type="ECO:0000313" key="8">
    <source>
        <dbReference type="Proteomes" id="UP000036367"/>
    </source>
</evidence>
<dbReference type="Gene3D" id="1.10.760.10">
    <property type="entry name" value="Cytochrome c-like domain"/>
    <property type="match status" value="2"/>
</dbReference>
<name>A0A0J1EN54_RHOIS</name>
<dbReference type="Gene3D" id="2.120.10.30">
    <property type="entry name" value="TolB, C-terminal domain"/>
    <property type="match status" value="1"/>
</dbReference>
<evidence type="ECO:0000256" key="3">
    <source>
        <dbReference type="ARBA" id="ARBA00023004"/>
    </source>
</evidence>
<keyword evidence="5" id="KW-0732">Signal</keyword>
<dbReference type="PANTHER" id="PTHR33546:SF1">
    <property type="entry name" value="LARGE, MULTIFUNCTIONAL SECRETED PROTEIN"/>
    <property type="match status" value="1"/>
</dbReference>
<dbReference type="SUPFAM" id="SSF46626">
    <property type="entry name" value="Cytochrome c"/>
    <property type="match status" value="2"/>
</dbReference>
<dbReference type="NCBIfam" id="TIGR02603">
    <property type="entry name" value="CxxCH_TIGR02603"/>
    <property type="match status" value="1"/>
</dbReference>
<dbReference type="PROSITE" id="PS51007">
    <property type="entry name" value="CYTC"/>
    <property type="match status" value="2"/>
</dbReference>
<dbReference type="SUPFAM" id="SSF50952">
    <property type="entry name" value="Soluble quinoprotein glucose dehydrogenase"/>
    <property type="match status" value="1"/>
</dbReference>
<dbReference type="InterPro" id="IPR011042">
    <property type="entry name" value="6-blade_b-propeller_TolB-like"/>
</dbReference>
<dbReference type="Pfam" id="PF13442">
    <property type="entry name" value="Cytochrome_CBB3"/>
    <property type="match status" value="1"/>
</dbReference>
<comment type="caution">
    <text evidence="7">The sequence shown here is derived from an EMBL/GenBank/DDBJ whole genome shotgun (WGS) entry which is preliminary data.</text>
</comment>
<dbReference type="GO" id="GO:0046872">
    <property type="term" value="F:metal ion binding"/>
    <property type="evidence" value="ECO:0007669"/>
    <property type="project" value="UniProtKB-KW"/>
</dbReference>
<keyword evidence="2 4" id="KW-0479">Metal-binding</keyword>
<reference evidence="7" key="1">
    <citation type="submission" date="2015-05" db="EMBL/GenBank/DDBJ databases">
        <title>Permanent draft genome of Rhodopirellula islandicus K833.</title>
        <authorList>
            <person name="Kizina J."/>
            <person name="Richter M."/>
            <person name="Glockner F.O."/>
            <person name="Harder J."/>
        </authorList>
    </citation>
    <scope>NUCLEOTIDE SEQUENCE [LARGE SCALE GENOMIC DNA]</scope>
    <source>
        <strain evidence="7">K833</strain>
    </source>
</reference>
<dbReference type="InterPro" id="IPR009056">
    <property type="entry name" value="Cyt_c-like_dom"/>
</dbReference>
<dbReference type="PANTHER" id="PTHR33546">
    <property type="entry name" value="LARGE, MULTIFUNCTIONAL SECRETED PROTEIN-RELATED"/>
    <property type="match status" value="1"/>
</dbReference>
<dbReference type="InterPro" id="IPR011041">
    <property type="entry name" value="Quinoprot_gluc/sorb_DH_b-prop"/>
</dbReference>
<evidence type="ECO:0000256" key="2">
    <source>
        <dbReference type="ARBA" id="ARBA00022723"/>
    </source>
</evidence>
<dbReference type="GO" id="GO:0020037">
    <property type="term" value="F:heme binding"/>
    <property type="evidence" value="ECO:0007669"/>
    <property type="project" value="InterPro"/>
</dbReference>
<evidence type="ECO:0000256" key="4">
    <source>
        <dbReference type="PROSITE-ProRule" id="PRU00433"/>
    </source>
</evidence>
<dbReference type="InterPro" id="IPR036909">
    <property type="entry name" value="Cyt_c-like_dom_sf"/>
</dbReference>
<dbReference type="PATRIC" id="fig|595434.4.peg.687"/>
<dbReference type="InterPro" id="IPR012938">
    <property type="entry name" value="Glc/Sorbosone_DH"/>
</dbReference>
<feature type="chain" id="PRO_5005250170" evidence="5">
    <location>
        <begin position="35"/>
        <end position="1050"/>
    </location>
</feature>
<evidence type="ECO:0000259" key="6">
    <source>
        <dbReference type="PROSITE" id="PS51007"/>
    </source>
</evidence>
<protein>
    <submittedName>
        <fullName evidence="7">Large multi-functional protein</fullName>
    </submittedName>
</protein>
<dbReference type="EMBL" id="LECT01000007">
    <property type="protein sequence ID" value="KLU06909.1"/>
    <property type="molecule type" value="Genomic_DNA"/>
</dbReference>
<dbReference type="InterPro" id="IPR046476">
    <property type="entry name" value="DUF6797"/>
</dbReference>
<dbReference type="InterPro" id="IPR013427">
    <property type="entry name" value="Haem-bd_dom_put"/>
</dbReference>
<feature type="domain" description="Cytochrome c" evidence="6">
    <location>
        <begin position="59"/>
        <end position="199"/>
    </location>
</feature>
<dbReference type="Pfam" id="PF20601">
    <property type="entry name" value="DUF6797"/>
    <property type="match status" value="1"/>
</dbReference>
<gene>
    <name evidence="7" type="ORF">RISK_000710</name>
</gene>
<keyword evidence="3 4" id="KW-0408">Iron</keyword>
<sequence>MTCHFILSTGSRMFRLFVSLITLPVVLAASPVLAQPATLQEMFETVDANQIAKESRLRGDPERGAIVFYASAAACANCHVTGDGQSPLGPDLTRLGESITDVHLVESLLHPSKSIRKGYETVQLLTADGEVRAGMLVSEDDDKLVLRDATNLEASLSIAKDDIEARNTSHVSMMPEGLVATLNSPREFLDLISYLLAIHEDGRERADALKPTAEQLIPKDDTINLNHAQIIRRAENGKLKRGKQIYESTCYQCHGKDGNTPSLATARAFGTQKLKFGADPHSMFKTLSHGNGLMAAASALSPRERYEVVAYIRQQFMKDSNPDYFPVTPKYLSSLPKGTDMGDFKLDPDRDYGPALASQLGRDVNSALTVKLGNLSIAYDLHTMDQAAIWSGGFLDVDQTQHKRGRGEGYPKPRGQMVAALDLWQWGHDGSLDYPKTDLLPRGPLPQPWLNYHGHFLCGDQIVLNYSVDGREILEVPSAIPNQTAIRHTLTIHGGKPLVLAVGKSGTGRVRPMLKGDIDDVTLSLDDQQRWVVKIPAGETTRVIDIVRFGDAAADAKDLALSAIDPAAMTAGGDLRWPEVFETIGYRGFQSGAYAVDTIAIPESTPWNTWFRTSAIDFFPDGRMAVATVGGDVWIVSGIDDDLLNVRWKRFAGGMFEPFGIKVVDGLIYVNCRDRLTRLHDLNQDGEADFYESFSADTDVSTFFHSFNFDLQTDAEGNFYYAKSGQYTDYKLPGAIVKVSADGKSREVICTGLRTPNGMGILPDGRLTVSDNQGTWMPASKINLVKRGGFYGYVQNKGGGAWAPDGGKIDHRKVVPPKTFDPPLIWMPQEVDNSSGGQVFVEDERFGPLAGRLLHTSFGQGHLFYLMTQEVDGLAQAALVRFPHDFGTGIMRGRVNPVDGQLYVTGLNGWNDNGRGDLADGGIDRVRHTGQPIRMITHCEVHPGELRLQFNFPLDHAASTGGSAYVAEQWNYKWTENYGSDFYHPETGEIGKQDLPIESVSLSEDGKTLSLWTPNLRPVDQLHLHMEVQDSNGNPFNEDVYWTIHGIPND</sequence>
<feature type="signal peptide" evidence="5">
    <location>
        <begin position="1"/>
        <end position="34"/>
    </location>
</feature>
<evidence type="ECO:0000313" key="7">
    <source>
        <dbReference type="EMBL" id="KLU06909.1"/>
    </source>
</evidence>
<proteinExistence type="predicted"/>
<evidence type="ECO:0000256" key="1">
    <source>
        <dbReference type="ARBA" id="ARBA00022617"/>
    </source>
</evidence>
<dbReference type="Pfam" id="PF07995">
    <property type="entry name" value="GSDH"/>
    <property type="match status" value="1"/>
</dbReference>
<keyword evidence="8" id="KW-1185">Reference proteome</keyword>
<feature type="domain" description="Cytochrome c" evidence="6">
    <location>
        <begin position="237"/>
        <end position="316"/>
    </location>
</feature>
<dbReference type="AlphaFoldDB" id="A0A0J1EN54"/>
<dbReference type="GO" id="GO:0009055">
    <property type="term" value="F:electron transfer activity"/>
    <property type="evidence" value="ECO:0007669"/>
    <property type="project" value="InterPro"/>
</dbReference>
<dbReference type="STRING" id="595434.RISK_000710"/>
<evidence type="ECO:0000256" key="5">
    <source>
        <dbReference type="SAM" id="SignalP"/>
    </source>
</evidence>
<organism evidence="7 8">
    <name type="scientific">Rhodopirellula islandica</name>
    <dbReference type="NCBI Taxonomy" id="595434"/>
    <lineage>
        <taxon>Bacteria</taxon>
        <taxon>Pseudomonadati</taxon>
        <taxon>Planctomycetota</taxon>
        <taxon>Planctomycetia</taxon>
        <taxon>Pirellulales</taxon>
        <taxon>Pirellulaceae</taxon>
        <taxon>Rhodopirellula</taxon>
    </lineage>
</organism>
<keyword evidence="1 4" id="KW-0349">Heme</keyword>
<dbReference type="Proteomes" id="UP000036367">
    <property type="component" value="Unassembled WGS sequence"/>
</dbReference>
<accession>A0A0J1EN54</accession>